<dbReference type="EMBL" id="JAGZFP010000001">
    <property type="protein sequence ID" value="MBS5357537.1"/>
    <property type="molecule type" value="Genomic_DNA"/>
</dbReference>
<evidence type="ECO:0000313" key="1">
    <source>
        <dbReference type="EMBL" id="MBS5357537.1"/>
    </source>
</evidence>
<comment type="caution">
    <text evidence="1">The sequence shown here is derived from an EMBL/GenBank/DDBJ whole genome shotgun (WGS) entry which is preliminary data.</text>
</comment>
<sequence length="63" mass="7443">MNEWNLPTDKTIILLVILFKIVWKIWNRPSPIKLVEEKEKVEVSKGLNPDYGAYVWLAGKRFN</sequence>
<evidence type="ECO:0000313" key="2">
    <source>
        <dbReference type="Proteomes" id="UP000709219"/>
    </source>
</evidence>
<gene>
    <name evidence="1" type="ORF">KHX87_00285</name>
</gene>
<organism evidence="1 2">
    <name type="scientific">Streptococcus parasanguinis</name>
    <dbReference type="NCBI Taxonomy" id="1318"/>
    <lineage>
        <taxon>Bacteria</taxon>
        <taxon>Bacillati</taxon>
        <taxon>Bacillota</taxon>
        <taxon>Bacilli</taxon>
        <taxon>Lactobacillales</taxon>
        <taxon>Streptococcaceae</taxon>
        <taxon>Streptococcus</taxon>
    </lineage>
</organism>
<accession>A0A6I3PZY6</accession>
<dbReference type="RefSeq" id="WP_070449594.1">
    <property type="nucleotide sequence ID" value="NZ_JANLGE010000011.1"/>
</dbReference>
<reference evidence="1" key="1">
    <citation type="submission" date="2021-02" db="EMBL/GenBank/DDBJ databases">
        <title>Infant gut strain persistence is associated with maternal origin, phylogeny, and functional potential including surface adhesion and iron acquisition.</title>
        <authorList>
            <person name="Lou Y.C."/>
        </authorList>
    </citation>
    <scope>NUCLEOTIDE SEQUENCE</scope>
    <source>
        <strain evidence="1">L3_098_011G1_dasL3_098_011G1_concoct_7</strain>
    </source>
</reference>
<proteinExistence type="predicted"/>
<name>A0A6I3PZY6_STRPA</name>
<dbReference type="AlphaFoldDB" id="A0A6I3PZY6"/>
<dbReference type="Proteomes" id="UP000709219">
    <property type="component" value="Unassembled WGS sequence"/>
</dbReference>
<protein>
    <submittedName>
        <fullName evidence="1">Uncharacterized protein</fullName>
    </submittedName>
</protein>